<name>A0A1B8AI20_FUSPO</name>
<evidence type="ECO:0000313" key="3">
    <source>
        <dbReference type="Proteomes" id="UP000091967"/>
    </source>
</evidence>
<proteinExistence type="predicted"/>
<evidence type="ECO:0000313" key="2">
    <source>
        <dbReference type="EMBL" id="OBS19924.1"/>
    </source>
</evidence>
<evidence type="ECO:0000256" key="1">
    <source>
        <dbReference type="SAM" id="MobiDB-lite"/>
    </source>
</evidence>
<dbReference type="AlphaFoldDB" id="A0A1B8AI20"/>
<gene>
    <name evidence="2" type="ORF">FPOA_11649</name>
</gene>
<sequence length="328" mass="36644">MSASPRKSMQDSGASPSEGTETQVSFVAGLIEKLAKTHPFVVNPPEHLRSKFDLTWNTVLTSDGKDKSAIDIILALMEECGPGLKNGARSRKDGVTAFFDFNRKLAHVEAVEVIREVTGEVAALYEVDKTAYLDPRLVLSVHEALCSNVDNVCQCHKQLVDKELKLGDMLDKDSFDLFLFHCSKLIPSLDVKKDVILKEVKTLMPICEDRNRFFHGASLQNAGNIEETAPEPTSYPNFRIILWIMVSCMEVSAAIMDKAMEMVRGPKHAVMEDVMKDKENDYVAQVTTVFEEVHTHALQYDMDAWIRALSDKNMVTSTDKVAETDLSN</sequence>
<dbReference type="Proteomes" id="UP000091967">
    <property type="component" value="Unassembled WGS sequence"/>
</dbReference>
<reference evidence="2 3" key="1">
    <citation type="submission" date="2016-06" db="EMBL/GenBank/DDBJ databases">
        <title>Living apart together: crosstalk between the core and supernumerary genomes in a fungal plant pathogen.</title>
        <authorList>
            <person name="Vanheule A."/>
            <person name="Audenaert K."/>
            <person name="Warris S."/>
            <person name="Van De Geest H."/>
            <person name="Schijlen E."/>
            <person name="Hofte M."/>
            <person name="De Saeger S."/>
            <person name="Haesaert G."/>
            <person name="Waalwijk C."/>
            <person name="Van Der Lee T."/>
        </authorList>
    </citation>
    <scope>NUCLEOTIDE SEQUENCE [LARGE SCALE GENOMIC DNA]</scope>
    <source>
        <strain evidence="2 3">2516</strain>
    </source>
</reference>
<protein>
    <submittedName>
        <fullName evidence="2">Uncharacterized protein</fullName>
    </submittedName>
</protein>
<dbReference type="EMBL" id="LYXU01000004">
    <property type="protein sequence ID" value="OBS19924.1"/>
    <property type="molecule type" value="Genomic_DNA"/>
</dbReference>
<comment type="caution">
    <text evidence="2">The sequence shown here is derived from an EMBL/GenBank/DDBJ whole genome shotgun (WGS) entry which is preliminary data.</text>
</comment>
<organism evidence="2 3">
    <name type="scientific">Fusarium poae</name>
    <dbReference type="NCBI Taxonomy" id="36050"/>
    <lineage>
        <taxon>Eukaryota</taxon>
        <taxon>Fungi</taxon>
        <taxon>Dikarya</taxon>
        <taxon>Ascomycota</taxon>
        <taxon>Pezizomycotina</taxon>
        <taxon>Sordariomycetes</taxon>
        <taxon>Hypocreomycetidae</taxon>
        <taxon>Hypocreales</taxon>
        <taxon>Nectriaceae</taxon>
        <taxon>Fusarium</taxon>
    </lineage>
</organism>
<feature type="region of interest" description="Disordered" evidence="1">
    <location>
        <begin position="1"/>
        <end position="21"/>
    </location>
</feature>
<accession>A0A1B8AI20</accession>
<keyword evidence="3" id="KW-1185">Reference proteome</keyword>